<reference evidence="4 5" key="1">
    <citation type="submission" date="2018-01" db="EMBL/GenBank/DDBJ databases">
        <title>Whole genome analyses suggest that Burkholderia sensu lato contains two further novel genera in the rhizoxinica-symbiotica group Mycetohabitans gen. nov., and Trinickia gen. nov.: implications for the evolution of diazotrophy and nodulation in the Burkholderiaceae.</title>
        <authorList>
            <person name="Estrada-de los Santos P."/>
            <person name="Palmer M."/>
            <person name="Chavez-Ramirez B."/>
            <person name="Beukes C."/>
            <person name="Steenkamp E.T."/>
            <person name="Hirsch A.M."/>
            <person name="Manyaka P."/>
            <person name="Maluk M."/>
            <person name="Lafos M."/>
            <person name="Crook M."/>
            <person name="Gross E."/>
            <person name="Simon M.F."/>
            <person name="Bueno dos Reis Junior F."/>
            <person name="Poole P.S."/>
            <person name="Venter S.N."/>
            <person name="James E.K."/>
        </authorList>
    </citation>
    <scope>NUCLEOTIDE SEQUENCE [LARGE SCALE GENOMIC DNA]</scope>
    <source>
        <strain evidence="4 5">WSM 3937</strain>
    </source>
</reference>
<evidence type="ECO:0000313" key="3">
    <source>
        <dbReference type="EMBL" id="CAB3669022.1"/>
    </source>
</evidence>
<dbReference type="InterPro" id="IPR004045">
    <property type="entry name" value="Glutathione_S-Trfase_N"/>
</dbReference>
<dbReference type="PANTHER" id="PTHR43968:SF6">
    <property type="entry name" value="GLUTATHIONE S-TRANSFERASE OMEGA"/>
    <property type="match status" value="1"/>
</dbReference>
<evidence type="ECO:0000313" key="5">
    <source>
        <dbReference type="Proteomes" id="UP000235659"/>
    </source>
</evidence>
<protein>
    <submittedName>
        <fullName evidence="4">Glutathione S-transferase</fullName>
    </submittedName>
    <submittedName>
        <fullName evidence="3">Putative GST-like protein YibF</fullName>
    </submittedName>
</protein>
<dbReference type="EMBL" id="PNXY01000002">
    <property type="protein sequence ID" value="PMS33776.1"/>
    <property type="molecule type" value="Genomic_DNA"/>
</dbReference>
<evidence type="ECO:0000256" key="1">
    <source>
        <dbReference type="SAM" id="MobiDB-lite"/>
    </source>
</evidence>
<dbReference type="Gene3D" id="1.20.1050.10">
    <property type="match status" value="1"/>
</dbReference>
<name>A0A2N7WWA4_9BURK</name>
<dbReference type="InterPro" id="IPR036282">
    <property type="entry name" value="Glutathione-S-Trfase_C_sf"/>
</dbReference>
<organism evidence="3 6">
    <name type="scientific">Paraburkholderia rhynchosiae</name>
    <dbReference type="NCBI Taxonomy" id="487049"/>
    <lineage>
        <taxon>Bacteria</taxon>
        <taxon>Pseudomonadati</taxon>
        <taxon>Pseudomonadota</taxon>
        <taxon>Betaproteobacteria</taxon>
        <taxon>Burkholderiales</taxon>
        <taxon>Burkholderiaceae</taxon>
        <taxon>Paraburkholderia</taxon>
    </lineage>
</organism>
<dbReference type="RefSeq" id="WP_102630947.1">
    <property type="nucleotide sequence ID" value="NZ_CADIJZ010000006.1"/>
</dbReference>
<dbReference type="Pfam" id="PF13409">
    <property type="entry name" value="GST_N_2"/>
    <property type="match status" value="1"/>
</dbReference>
<sequence>MKLHWGPNSPFVRKVMITAHETGIAGRITLVRSPVAMNKTNVHVMVDNPLSKIPTLVTDEGQVFYDSDVICEYLDSLHTGARLIPLAGVTRWEVLRWNALGSGMLDALVLWRDERMRPEGHQSVETLLAYQQKSSATLERVENEIAALEGLPFSLGHIAIGCMFGYLDLRFADVDWRDGRSASARWFDTFRTRPSAQCTEPSVADKLVPSDPSIQTAAHPATLK</sequence>
<dbReference type="Proteomes" id="UP000494205">
    <property type="component" value="Unassembled WGS sequence"/>
</dbReference>
<gene>
    <name evidence="3" type="primary">yibF_3</name>
    <name evidence="4" type="ORF">C0Z16_04410</name>
    <name evidence="3" type="ORF">LMG27174_02050</name>
</gene>
<reference evidence="3 6" key="2">
    <citation type="submission" date="2020-04" db="EMBL/GenBank/DDBJ databases">
        <authorList>
            <person name="De Canck E."/>
        </authorList>
    </citation>
    <scope>NUCLEOTIDE SEQUENCE [LARGE SCALE GENOMIC DNA]</scope>
    <source>
        <strain evidence="3 6">LMG 27174</strain>
    </source>
</reference>
<accession>A0A2N7WWA4</accession>
<feature type="region of interest" description="Disordered" evidence="1">
    <location>
        <begin position="201"/>
        <end position="224"/>
    </location>
</feature>
<dbReference type="GO" id="GO:0005737">
    <property type="term" value="C:cytoplasm"/>
    <property type="evidence" value="ECO:0007669"/>
    <property type="project" value="TreeGrafter"/>
</dbReference>
<feature type="domain" description="GST N-terminal" evidence="2">
    <location>
        <begin position="1"/>
        <end position="82"/>
    </location>
</feature>
<dbReference type="Gene3D" id="3.40.30.10">
    <property type="entry name" value="Glutaredoxin"/>
    <property type="match status" value="1"/>
</dbReference>
<dbReference type="InterPro" id="IPR036249">
    <property type="entry name" value="Thioredoxin-like_sf"/>
</dbReference>
<dbReference type="CDD" id="cd03205">
    <property type="entry name" value="GST_C_6"/>
    <property type="match status" value="1"/>
</dbReference>
<dbReference type="PANTHER" id="PTHR43968">
    <property type="match status" value="1"/>
</dbReference>
<evidence type="ECO:0000313" key="6">
    <source>
        <dbReference type="Proteomes" id="UP000494205"/>
    </source>
</evidence>
<dbReference type="OrthoDB" id="8634103at2"/>
<proteinExistence type="predicted"/>
<dbReference type="PROSITE" id="PS50404">
    <property type="entry name" value="GST_NTER"/>
    <property type="match status" value="1"/>
</dbReference>
<keyword evidence="5" id="KW-1185">Reference proteome</keyword>
<dbReference type="InterPro" id="IPR050983">
    <property type="entry name" value="GST_Omega/HSP26"/>
</dbReference>
<dbReference type="AlphaFoldDB" id="A0A2N7WWA4"/>
<dbReference type="EMBL" id="CADIJZ010000006">
    <property type="protein sequence ID" value="CAB3669022.1"/>
    <property type="molecule type" value="Genomic_DNA"/>
</dbReference>
<dbReference type="SUPFAM" id="SSF47616">
    <property type="entry name" value="GST C-terminal domain-like"/>
    <property type="match status" value="1"/>
</dbReference>
<evidence type="ECO:0000259" key="2">
    <source>
        <dbReference type="PROSITE" id="PS50404"/>
    </source>
</evidence>
<dbReference type="SUPFAM" id="SSF52833">
    <property type="entry name" value="Thioredoxin-like"/>
    <property type="match status" value="1"/>
</dbReference>
<dbReference type="Proteomes" id="UP000235659">
    <property type="component" value="Unassembled WGS sequence"/>
</dbReference>
<evidence type="ECO:0000313" key="4">
    <source>
        <dbReference type="EMBL" id="PMS33776.1"/>
    </source>
</evidence>